<evidence type="ECO:0008006" key="3">
    <source>
        <dbReference type="Google" id="ProtNLM"/>
    </source>
</evidence>
<dbReference type="EMBL" id="FNZH01000006">
    <property type="protein sequence ID" value="SEJ63020.1"/>
    <property type="molecule type" value="Genomic_DNA"/>
</dbReference>
<evidence type="ECO:0000313" key="1">
    <source>
        <dbReference type="EMBL" id="SEJ63020.1"/>
    </source>
</evidence>
<reference evidence="2" key="1">
    <citation type="submission" date="2016-10" db="EMBL/GenBank/DDBJ databases">
        <authorList>
            <person name="Varghese N."/>
            <person name="Submissions S."/>
        </authorList>
    </citation>
    <scope>NUCLEOTIDE SEQUENCE [LARGE SCALE GENOMIC DNA]</scope>
    <source>
        <strain evidence="2">IBRC-M 10761</strain>
    </source>
</reference>
<sequence length="192" mass="21938">MIMMIACSVGLIAYGYAQDSKPKSKIEKVVIEYNGKKVKARQLTVSSEIPIHIDSAWANLTPALLEFVAKGMIRFKAVEGEFPKKWEVGQTYGAKMRIFGFIPFGGTHYLFIEKIDDNNHIISTKEWDKVAKVWNHDVVLKDLGNEIIQYEDSITIYGGVMTGVITSFAKKFYKHRQKRWQIVAKENLNFAE</sequence>
<dbReference type="AlphaFoldDB" id="A0A1H7AMC2"/>
<name>A0A1H7AMC2_9BACT</name>
<evidence type="ECO:0000313" key="2">
    <source>
        <dbReference type="Proteomes" id="UP000199403"/>
    </source>
</evidence>
<keyword evidence="2" id="KW-1185">Reference proteome</keyword>
<gene>
    <name evidence="1" type="ORF">SAMN05192553_106179</name>
</gene>
<protein>
    <recommendedName>
        <fullName evidence="3">SRPBCC family protein</fullName>
    </recommendedName>
</protein>
<accession>A0A1H7AMC2</accession>
<dbReference type="Proteomes" id="UP000199403">
    <property type="component" value="Unassembled WGS sequence"/>
</dbReference>
<dbReference type="STRING" id="1416801.SAMN05192553_106179"/>
<proteinExistence type="predicted"/>
<organism evidence="1 2">
    <name type="scientific">Cyclobacterium xiamenense</name>
    <dbReference type="NCBI Taxonomy" id="1297121"/>
    <lineage>
        <taxon>Bacteria</taxon>
        <taxon>Pseudomonadati</taxon>
        <taxon>Bacteroidota</taxon>
        <taxon>Cytophagia</taxon>
        <taxon>Cytophagales</taxon>
        <taxon>Cyclobacteriaceae</taxon>
        <taxon>Cyclobacterium</taxon>
    </lineage>
</organism>